<accession>A0A0D0DKR1</accession>
<dbReference type="HOGENOM" id="CLU_2705586_0_0_1"/>
<evidence type="ECO:0000313" key="3">
    <source>
        <dbReference type="Proteomes" id="UP000054538"/>
    </source>
</evidence>
<dbReference type="InParanoid" id="A0A0D0DKR1"/>
<feature type="region of interest" description="Disordered" evidence="1">
    <location>
        <begin position="1"/>
        <end position="73"/>
    </location>
</feature>
<dbReference type="EMBL" id="KN825347">
    <property type="protein sequence ID" value="KIK91793.1"/>
    <property type="molecule type" value="Genomic_DNA"/>
</dbReference>
<protein>
    <submittedName>
        <fullName evidence="2">Uncharacterized protein</fullName>
    </submittedName>
</protein>
<proteinExistence type="predicted"/>
<reference evidence="3" key="2">
    <citation type="submission" date="2015-01" db="EMBL/GenBank/DDBJ databases">
        <title>Evolutionary Origins and Diversification of the Mycorrhizal Mutualists.</title>
        <authorList>
            <consortium name="DOE Joint Genome Institute"/>
            <consortium name="Mycorrhizal Genomics Consortium"/>
            <person name="Kohler A."/>
            <person name="Kuo A."/>
            <person name="Nagy L.G."/>
            <person name="Floudas D."/>
            <person name="Copeland A."/>
            <person name="Barry K.W."/>
            <person name="Cichocki N."/>
            <person name="Veneault-Fourrey C."/>
            <person name="LaButti K."/>
            <person name="Lindquist E.A."/>
            <person name="Lipzen A."/>
            <person name="Lundell T."/>
            <person name="Morin E."/>
            <person name="Murat C."/>
            <person name="Riley R."/>
            <person name="Ohm R."/>
            <person name="Sun H."/>
            <person name="Tunlid A."/>
            <person name="Henrissat B."/>
            <person name="Grigoriev I.V."/>
            <person name="Hibbett D.S."/>
            <person name="Martin F."/>
        </authorList>
    </citation>
    <scope>NUCLEOTIDE SEQUENCE [LARGE SCALE GENOMIC DNA]</scope>
    <source>
        <strain evidence="3">Ve08.2h10</strain>
    </source>
</reference>
<dbReference type="Proteomes" id="UP000054538">
    <property type="component" value="Unassembled WGS sequence"/>
</dbReference>
<evidence type="ECO:0000313" key="2">
    <source>
        <dbReference type="EMBL" id="KIK91793.1"/>
    </source>
</evidence>
<dbReference type="AlphaFoldDB" id="A0A0D0DKR1"/>
<reference evidence="2 3" key="1">
    <citation type="submission" date="2014-04" db="EMBL/GenBank/DDBJ databases">
        <authorList>
            <consortium name="DOE Joint Genome Institute"/>
            <person name="Kuo A."/>
            <person name="Kohler A."/>
            <person name="Jargeat P."/>
            <person name="Nagy L.G."/>
            <person name="Floudas D."/>
            <person name="Copeland A."/>
            <person name="Barry K.W."/>
            <person name="Cichocki N."/>
            <person name="Veneault-Fourrey C."/>
            <person name="LaButti K."/>
            <person name="Lindquist E.A."/>
            <person name="Lipzen A."/>
            <person name="Lundell T."/>
            <person name="Morin E."/>
            <person name="Murat C."/>
            <person name="Sun H."/>
            <person name="Tunlid A."/>
            <person name="Henrissat B."/>
            <person name="Grigoriev I.V."/>
            <person name="Hibbett D.S."/>
            <person name="Martin F."/>
            <person name="Nordberg H.P."/>
            <person name="Cantor M.N."/>
            <person name="Hua S.X."/>
        </authorList>
    </citation>
    <scope>NUCLEOTIDE SEQUENCE [LARGE SCALE GENOMIC DNA]</scope>
    <source>
        <strain evidence="2 3">Ve08.2h10</strain>
    </source>
</reference>
<feature type="compositionally biased region" description="Basic and acidic residues" evidence="1">
    <location>
        <begin position="1"/>
        <end position="10"/>
    </location>
</feature>
<organism evidence="2 3">
    <name type="scientific">Paxillus rubicundulus Ve08.2h10</name>
    <dbReference type="NCBI Taxonomy" id="930991"/>
    <lineage>
        <taxon>Eukaryota</taxon>
        <taxon>Fungi</taxon>
        <taxon>Dikarya</taxon>
        <taxon>Basidiomycota</taxon>
        <taxon>Agaricomycotina</taxon>
        <taxon>Agaricomycetes</taxon>
        <taxon>Agaricomycetidae</taxon>
        <taxon>Boletales</taxon>
        <taxon>Paxilineae</taxon>
        <taxon>Paxillaceae</taxon>
        <taxon>Paxillus</taxon>
    </lineage>
</organism>
<name>A0A0D0DKR1_9AGAM</name>
<sequence>MAENEADTRWGMEASRLGRSKDASGGERAAVHRRYLGRSKPSQALRESPRLIKRRKDEGKRRWGPTIMGSWGL</sequence>
<evidence type="ECO:0000256" key="1">
    <source>
        <dbReference type="SAM" id="MobiDB-lite"/>
    </source>
</evidence>
<gene>
    <name evidence="2" type="ORF">PAXRUDRAFT_830526</name>
</gene>
<keyword evidence="3" id="KW-1185">Reference proteome</keyword>
<feature type="compositionally biased region" description="Basic and acidic residues" evidence="1">
    <location>
        <begin position="47"/>
        <end position="61"/>
    </location>
</feature>